<dbReference type="PANTHER" id="PTHR30537:SF26">
    <property type="entry name" value="GLYCINE CLEAVAGE SYSTEM TRANSCRIPTIONAL ACTIVATOR"/>
    <property type="match status" value="1"/>
</dbReference>
<dbReference type="InterPro" id="IPR036388">
    <property type="entry name" value="WH-like_DNA-bd_sf"/>
</dbReference>
<feature type="domain" description="HTH lysR-type" evidence="5">
    <location>
        <begin position="5"/>
        <end position="62"/>
    </location>
</feature>
<evidence type="ECO:0000256" key="1">
    <source>
        <dbReference type="ARBA" id="ARBA00009437"/>
    </source>
</evidence>
<evidence type="ECO:0000313" key="6">
    <source>
        <dbReference type="EMBL" id="QNM82792.1"/>
    </source>
</evidence>
<dbReference type="PRINTS" id="PR00039">
    <property type="entry name" value="HTHLYSR"/>
</dbReference>
<organism evidence="6 7">
    <name type="scientific">Sphingomonas sabuli</name>
    <dbReference type="NCBI Taxonomy" id="2764186"/>
    <lineage>
        <taxon>Bacteria</taxon>
        <taxon>Pseudomonadati</taxon>
        <taxon>Pseudomonadota</taxon>
        <taxon>Alphaproteobacteria</taxon>
        <taxon>Sphingomonadales</taxon>
        <taxon>Sphingomonadaceae</taxon>
        <taxon>Sphingomonas</taxon>
    </lineage>
</organism>
<dbReference type="RefSeq" id="WP_187479747.1">
    <property type="nucleotide sequence ID" value="NZ_CP060697.1"/>
</dbReference>
<dbReference type="CDD" id="cd08432">
    <property type="entry name" value="PBP2_GcdR_TrpI_HvrB_AmpR_like"/>
    <property type="match status" value="1"/>
</dbReference>
<dbReference type="PANTHER" id="PTHR30537">
    <property type="entry name" value="HTH-TYPE TRANSCRIPTIONAL REGULATOR"/>
    <property type="match status" value="1"/>
</dbReference>
<evidence type="ECO:0000259" key="5">
    <source>
        <dbReference type="PROSITE" id="PS50931"/>
    </source>
</evidence>
<keyword evidence="4" id="KW-0804">Transcription</keyword>
<dbReference type="Pfam" id="PF03466">
    <property type="entry name" value="LysR_substrate"/>
    <property type="match status" value="1"/>
</dbReference>
<dbReference type="SUPFAM" id="SSF53850">
    <property type="entry name" value="Periplasmic binding protein-like II"/>
    <property type="match status" value="1"/>
</dbReference>
<dbReference type="Pfam" id="PF00126">
    <property type="entry name" value="HTH_1"/>
    <property type="match status" value="1"/>
</dbReference>
<dbReference type="Proteomes" id="UP000515861">
    <property type="component" value="Chromosome"/>
</dbReference>
<keyword evidence="7" id="KW-1185">Reference proteome</keyword>
<reference evidence="6 7" key="1">
    <citation type="submission" date="2020-08" db="EMBL/GenBank/DDBJ databases">
        <title>Sphingomonas sp. sand1-3 16S ribosomal RNA gene Genome sequencing and assembly.</title>
        <authorList>
            <person name="Kang M."/>
        </authorList>
    </citation>
    <scope>NUCLEOTIDE SEQUENCE [LARGE SCALE GENOMIC DNA]</scope>
    <source>
        <strain evidence="7">sand1-3</strain>
    </source>
</reference>
<dbReference type="InterPro" id="IPR036390">
    <property type="entry name" value="WH_DNA-bd_sf"/>
</dbReference>
<gene>
    <name evidence="6" type="ORF">H8M03_12545</name>
</gene>
<keyword evidence="3" id="KW-0238">DNA-binding</keyword>
<dbReference type="Gene3D" id="1.10.10.10">
    <property type="entry name" value="Winged helix-like DNA-binding domain superfamily/Winged helix DNA-binding domain"/>
    <property type="match status" value="1"/>
</dbReference>
<dbReference type="KEGG" id="ssau:H8M03_12545"/>
<accession>A0A7G9L2E3</accession>
<dbReference type="InterPro" id="IPR005119">
    <property type="entry name" value="LysR_subst-bd"/>
</dbReference>
<dbReference type="GO" id="GO:0006351">
    <property type="term" value="P:DNA-templated transcription"/>
    <property type="evidence" value="ECO:0007669"/>
    <property type="project" value="TreeGrafter"/>
</dbReference>
<evidence type="ECO:0000256" key="4">
    <source>
        <dbReference type="ARBA" id="ARBA00023163"/>
    </source>
</evidence>
<dbReference type="EMBL" id="CP060697">
    <property type="protein sequence ID" value="QNM82792.1"/>
    <property type="molecule type" value="Genomic_DNA"/>
</dbReference>
<evidence type="ECO:0000313" key="7">
    <source>
        <dbReference type="Proteomes" id="UP000515861"/>
    </source>
</evidence>
<dbReference type="AlphaFoldDB" id="A0A7G9L2E3"/>
<dbReference type="GO" id="GO:0003700">
    <property type="term" value="F:DNA-binding transcription factor activity"/>
    <property type="evidence" value="ECO:0007669"/>
    <property type="project" value="InterPro"/>
</dbReference>
<dbReference type="SUPFAM" id="SSF46785">
    <property type="entry name" value="Winged helix' DNA-binding domain"/>
    <property type="match status" value="1"/>
</dbReference>
<keyword evidence="2" id="KW-0805">Transcription regulation</keyword>
<evidence type="ECO:0000256" key="3">
    <source>
        <dbReference type="ARBA" id="ARBA00023125"/>
    </source>
</evidence>
<comment type="similarity">
    <text evidence="1">Belongs to the LysR transcriptional regulatory family.</text>
</comment>
<dbReference type="InterPro" id="IPR000847">
    <property type="entry name" value="LysR_HTH_N"/>
</dbReference>
<dbReference type="Gene3D" id="3.40.190.10">
    <property type="entry name" value="Periplasmic binding protein-like II"/>
    <property type="match status" value="2"/>
</dbReference>
<name>A0A7G9L2E3_9SPHN</name>
<evidence type="ECO:0000256" key="2">
    <source>
        <dbReference type="ARBA" id="ARBA00023015"/>
    </source>
</evidence>
<dbReference type="GO" id="GO:0043565">
    <property type="term" value="F:sequence-specific DNA binding"/>
    <property type="evidence" value="ECO:0007669"/>
    <property type="project" value="TreeGrafter"/>
</dbReference>
<proteinExistence type="inferred from homology"/>
<dbReference type="PROSITE" id="PS50931">
    <property type="entry name" value="HTH_LYSR"/>
    <property type="match status" value="1"/>
</dbReference>
<dbReference type="InterPro" id="IPR058163">
    <property type="entry name" value="LysR-type_TF_proteobact-type"/>
</dbReference>
<sequence length="313" mass="34735">MRKLPPLTAIRAFEAAARNENFTAAAGELGMTQAAVSYQVKALEERLGAALFVREKGRARLTPLGGRLLPALSQAFDAMEAAFEAHRADDESLLTITTTSTFANAWLAWRLGAFQMRHPDLAVRMTTGNEVVDLRSGDTDVAIRGGIGKWHDVEKHLLVHSTFTPMASPRFIAETERRLGRGIERSDLLDLNLITPEDEWWTKWFDDAGLTLEGAPKRRGVRLDNQANEGHAAMAGMGVALLTPFFWANDIDEGRLVLLFPEAVSSIGWSYWLVFPHERRNVPKIKRFREWLSAEIPDEARSSAEAVAARASG</sequence>
<protein>
    <submittedName>
        <fullName evidence="6">LysR family transcriptional regulator</fullName>
    </submittedName>
</protein>